<keyword evidence="4" id="KW-1185">Reference proteome</keyword>
<feature type="transmembrane region" description="Helical" evidence="2">
    <location>
        <begin position="92"/>
        <end position="111"/>
    </location>
</feature>
<keyword evidence="2" id="KW-0812">Transmembrane</keyword>
<organism evidence="3 4">
    <name type="scientific">Actinomadura macrotermitis</name>
    <dbReference type="NCBI Taxonomy" id="2585200"/>
    <lineage>
        <taxon>Bacteria</taxon>
        <taxon>Bacillati</taxon>
        <taxon>Actinomycetota</taxon>
        <taxon>Actinomycetes</taxon>
        <taxon>Streptosporangiales</taxon>
        <taxon>Thermomonosporaceae</taxon>
        <taxon>Actinomadura</taxon>
    </lineage>
</organism>
<dbReference type="EMBL" id="WEGH01000001">
    <property type="protein sequence ID" value="MQY03814.1"/>
    <property type="molecule type" value="Genomic_DNA"/>
</dbReference>
<evidence type="ECO:0000313" key="4">
    <source>
        <dbReference type="Proteomes" id="UP000487268"/>
    </source>
</evidence>
<accession>A0A7K0BT04</accession>
<reference evidence="3 4" key="1">
    <citation type="submission" date="2019-10" db="EMBL/GenBank/DDBJ databases">
        <title>Actinomadura rubteroloni sp. nov. and Actinomadura macrotermitis sp. nov., isolated from the gut of fungus growing-termite Macrotermes natalensis.</title>
        <authorList>
            <person name="Benndorf R."/>
            <person name="Martin K."/>
            <person name="Kuefner M."/>
            <person name="De Beer W."/>
            <person name="Kaster A.-K."/>
            <person name="Vollmers J."/>
            <person name="Poulsen M."/>
            <person name="Beemelmanns C."/>
        </authorList>
    </citation>
    <scope>NUCLEOTIDE SEQUENCE [LARGE SCALE GENOMIC DNA]</scope>
    <source>
        <strain evidence="3 4">RB68</strain>
    </source>
</reference>
<feature type="region of interest" description="Disordered" evidence="1">
    <location>
        <begin position="1"/>
        <end position="24"/>
    </location>
</feature>
<feature type="transmembrane region" description="Helical" evidence="2">
    <location>
        <begin position="123"/>
        <end position="143"/>
    </location>
</feature>
<gene>
    <name evidence="3" type="ORF">ACRB68_18600</name>
</gene>
<evidence type="ECO:0008006" key="5">
    <source>
        <dbReference type="Google" id="ProtNLM"/>
    </source>
</evidence>
<evidence type="ECO:0000256" key="2">
    <source>
        <dbReference type="SAM" id="Phobius"/>
    </source>
</evidence>
<proteinExistence type="predicted"/>
<dbReference type="OrthoDB" id="3544132at2"/>
<evidence type="ECO:0000313" key="3">
    <source>
        <dbReference type="EMBL" id="MQY03814.1"/>
    </source>
</evidence>
<evidence type="ECO:0000256" key="1">
    <source>
        <dbReference type="SAM" id="MobiDB-lite"/>
    </source>
</evidence>
<comment type="caution">
    <text evidence="3">The sequence shown here is derived from an EMBL/GenBank/DDBJ whole genome shotgun (WGS) entry which is preliminary data.</text>
</comment>
<protein>
    <recommendedName>
        <fullName evidence="5">Integral membrane protein</fullName>
    </recommendedName>
</protein>
<dbReference type="InterPro" id="IPR046095">
    <property type="entry name" value="DUF6113"/>
</dbReference>
<dbReference type="AlphaFoldDB" id="A0A7K0BT04"/>
<sequence length="166" mass="16173">MDKDGEAPPAPEADDPPGLTAAGTAPAGEGPVEAFVTGAAYAALALLGGVVGVLGSFAQDWQPAGLPVASVALIVLNLALVWLAGRGMGGRLGAVIPAAAWMAVVFVMSTKRAEGDLVVPGTTAGYVFIVGGMVAAVAGAALVPSRRPAGEWLTRGLTAGGGRTGG</sequence>
<name>A0A7K0BT04_9ACTN</name>
<dbReference type="RefSeq" id="WP_153531692.1">
    <property type="nucleotide sequence ID" value="NZ_WEGH01000001.1"/>
</dbReference>
<dbReference type="Pfam" id="PF19608">
    <property type="entry name" value="DUF6113"/>
    <property type="match status" value="1"/>
</dbReference>
<keyword evidence="2" id="KW-0472">Membrane</keyword>
<feature type="transmembrane region" description="Helical" evidence="2">
    <location>
        <begin position="64"/>
        <end position="85"/>
    </location>
</feature>
<dbReference type="Proteomes" id="UP000487268">
    <property type="component" value="Unassembled WGS sequence"/>
</dbReference>
<feature type="transmembrane region" description="Helical" evidence="2">
    <location>
        <begin position="39"/>
        <end position="58"/>
    </location>
</feature>
<keyword evidence="2" id="KW-1133">Transmembrane helix</keyword>